<feature type="region of interest" description="Disordered" evidence="1">
    <location>
        <begin position="551"/>
        <end position="590"/>
    </location>
</feature>
<feature type="compositionally biased region" description="Polar residues" evidence="1">
    <location>
        <begin position="241"/>
        <end position="252"/>
    </location>
</feature>
<feature type="region of interest" description="Disordered" evidence="1">
    <location>
        <begin position="509"/>
        <end position="537"/>
    </location>
</feature>
<dbReference type="EMBL" id="WVUK01000064">
    <property type="protein sequence ID" value="KAF7489731.1"/>
    <property type="molecule type" value="Genomic_DNA"/>
</dbReference>
<feature type="compositionally biased region" description="Basic and acidic residues" evidence="1">
    <location>
        <begin position="12"/>
        <end position="21"/>
    </location>
</feature>
<feature type="compositionally biased region" description="Low complexity" evidence="1">
    <location>
        <begin position="515"/>
        <end position="525"/>
    </location>
</feature>
<keyword evidence="4" id="KW-1185">Reference proteome</keyword>
<evidence type="ECO:0000256" key="1">
    <source>
        <dbReference type="SAM" id="MobiDB-lite"/>
    </source>
</evidence>
<organism evidence="2">
    <name type="scientific">Sarcoptes scabiei</name>
    <name type="common">Itch mite</name>
    <name type="synonym">Acarus scabiei</name>
    <dbReference type="NCBI Taxonomy" id="52283"/>
    <lineage>
        <taxon>Eukaryota</taxon>
        <taxon>Metazoa</taxon>
        <taxon>Ecdysozoa</taxon>
        <taxon>Arthropoda</taxon>
        <taxon>Chelicerata</taxon>
        <taxon>Arachnida</taxon>
        <taxon>Acari</taxon>
        <taxon>Acariformes</taxon>
        <taxon>Sarcoptiformes</taxon>
        <taxon>Astigmata</taxon>
        <taxon>Psoroptidia</taxon>
        <taxon>Sarcoptoidea</taxon>
        <taxon>Sarcoptidae</taxon>
        <taxon>Sarcoptinae</taxon>
        <taxon>Sarcoptes</taxon>
    </lineage>
</organism>
<evidence type="ECO:0000313" key="3">
    <source>
        <dbReference type="EnsemblMetazoa" id="KAF7489731.1"/>
    </source>
</evidence>
<evidence type="ECO:0000313" key="4">
    <source>
        <dbReference type="Proteomes" id="UP000070412"/>
    </source>
</evidence>
<feature type="compositionally biased region" description="Basic and acidic residues" evidence="1">
    <location>
        <begin position="556"/>
        <end position="570"/>
    </location>
</feature>
<feature type="compositionally biased region" description="Basic residues" evidence="1">
    <location>
        <begin position="445"/>
        <end position="463"/>
    </location>
</feature>
<dbReference type="AlphaFoldDB" id="A0A834R456"/>
<name>A0A834R456_SARSC</name>
<dbReference type="OrthoDB" id="6515844at2759"/>
<gene>
    <name evidence="2" type="ORF">SSS_2191</name>
</gene>
<feature type="region of interest" description="Disordered" evidence="1">
    <location>
        <begin position="219"/>
        <end position="252"/>
    </location>
</feature>
<sequence>MNRSRLNLAGDNDAHNHHQEETNSVQKPDSNRCRISENLDSDRLKDVESSSSLASSFTSSVSMEFDDDNLRISPSTETYDHDDEDDNDDQDREEEYLFEENILDNNLGRDWNIAMENDGWNDERMENDEDHYNNENNFQFRLDEGQDEEDIRQDYLPTFQKESIKKFRKISAGRKKNLYAKNNFQNQIVQTNRSGLFDRKTSNHQQSRRPFQVLIQSPKFSSVSRSSSPSTTNDSNRLRNNRPNFWGNRSNLQDENGVARRSATKLNSYVAKYRSKYYFYFDLINGNYPQLVRKLSDDTEIWRMCFNIYSSGLRNNLIIHLGEIHAFYQMNRSINENQMEWIFKDFNFYQNKMPFGFRISLNVIIDIYYRFLKSVCVKKDNLLRKFPNVSFEHQRNFNRFERNLQTMRNRLNEVTIQDREINDFNRIDSNDDEDDRESNKENVYPKRRFVWHQNRRRHHHHHRATQEFRGWNSRSPNHRSGSYQIIDSRSQRNRIVMKDHFENYYDDQIADSLPNNSSAQNSTTNNHHHRHYPPIMNRIDGSKFRKFYRFKPNHSRSNDNNHLREIENNREGGGGGGGEGVCSFCGTQSQ</sequence>
<protein>
    <submittedName>
        <fullName evidence="2 3">Uncharacterized protein</fullName>
    </submittedName>
</protein>
<feature type="compositionally biased region" description="Acidic residues" evidence="1">
    <location>
        <begin position="80"/>
        <end position="92"/>
    </location>
</feature>
<dbReference type="Proteomes" id="UP000070412">
    <property type="component" value="Unassembled WGS sequence"/>
</dbReference>
<evidence type="ECO:0000313" key="2">
    <source>
        <dbReference type="EMBL" id="KAF7489731.1"/>
    </source>
</evidence>
<feature type="region of interest" description="Disordered" evidence="1">
    <location>
        <begin position="425"/>
        <end position="491"/>
    </location>
</feature>
<feature type="compositionally biased region" description="Low complexity" evidence="1">
    <location>
        <begin position="219"/>
        <end position="235"/>
    </location>
</feature>
<reference evidence="3" key="3">
    <citation type="submission" date="2022-06" db="UniProtKB">
        <authorList>
            <consortium name="EnsemblMetazoa"/>
        </authorList>
    </citation>
    <scope>IDENTIFICATION</scope>
</reference>
<proteinExistence type="predicted"/>
<feature type="compositionally biased region" description="Polar residues" evidence="1">
    <location>
        <begin position="472"/>
        <end position="488"/>
    </location>
</feature>
<feature type="compositionally biased region" description="Gly residues" evidence="1">
    <location>
        <begin position="571"/>
        <end position="580"/>
    </location>
</feature>
<reference evidence="2" key="2">
    <citation type="submission" date="2020-01" db="EMBL/GenBank/DDBJ databases">
        <authorList>
            <person name="Korhonen P.K.K."/>
            <person name="Guangxu M.G."/>
            <person name="Wang T.W."/>
            <person name="Stroehlein A.J.S."/>
            <person name="Young N.D."/>
            <person name="Ang C.-S.A."/>
            <person name="Fernando D.W.F."/>
            <person name="Lu H.L."/>
            <person name="Taylor S.T."/>
            <person name="Ehtesham M.E.M."/>
            <person name="Najaraj S.H.N."/>
            <person name="Harsha G.H.G."/>
            <person name="Madugundu A.M."/>
            <person name="Renuse S.R."/>
            <person name="Holt D.H."/>
            <person name="Pandey A.P."/>
            <person name="Papenfuss A.P."/>
            <person name="Gasser R.B.G."/>
            <person name="Fischer K.F."/>
        </authorList>
    </citation>
    <scope>NUCLEOTIDE SEQUENCE</scope>
    <source>
        <strain evidence="2">SSS_KF_BRIS2020</strain>
    </source>
</reference>
<accession>A0A834R456</accession>
<dbReference type="EnsemblMetazoa" id="SSS_2191s_mrna">
    <property type="protein sequence ID" value="KAF7489731.1"/>
    <property type="gene ID" value="SSS_2191"/>
</dbReference>
<feature type="region of interest" description="Disordered" evidence="1">
    <location>
        <begin position="1"/>
        <end position="33"/>
    </location>
</feature>
<feature type="region of interest" description="Disordered" evidence="1">
    <location>
        <begin position="68"/>
        <end position="92"/>
    </location>
</feature>
<reference evidence="4" key="1">
    <citation type="journal article" date="2020" name="PLoS Negl. Trop. Dis.">
        <title>High-quality nuclear genome for Sarcoptes scabiei-A critical resource for a neglected parasite.</title>
        <authorList>
            <person name="Korhonen P.K."/>
            <person name="Gasser R.B."/>
            <person name="Ma G."/>
            <person name="Wang T."/>
            <person name="Stroehlein A.J."/>
            <person name="Young N.D."/>
            <person name="Ang C.S."/>
            <person name="Fernando D.D."/>
            <person name="Lu H.C."/>
            <person name="Taylor S."/>
            <person name="Reynolds S.L."/>
            <person name="Mofiz E."/>
            <person name="Najaraj S.H."/>
            <person name="Gowda H."/>
            <person name="Madugundu A."/>
            <person name="Renuse S."/>
            <person name="Holt D."/>
            <person name="Pandey A."/>
            <person name="Papenfuss A.T."/>
            <person name="Fischer K."/>
        </authorList>
    </citation>
    <scope>NUCLEOTIDE SEQUENCE [LARGE SCALE GENOMIC DNA]</scope>
</reference>